<feature type="compositionally biased region" description="Basic and acidic residues" evidence="1">
    <location>
        <begin position="145"/>
        <end position="156"/>
    </location>
</feature>
<dbReference type="OrthoDB" id="4036325at2759"/>
<dbReference type="RefSeq" id="XP_037143046.1">
    <property type="nucleotide sequence ID" value="XM_037287151.1"/>
</dbReference>
<feature type="compositionally biased region" description="Basic and acidic residues" evidence="1">
    <location>
        <begin position="190"/>
        <end position="203"/>
    </location>
</feature>
<evidence type="ECO:0000313" key="2">
    <source>
        <dbReference type="EMBL" id="QLG71318.1"/>
    </source>
</evidence>
<feature type="region of interest" description="Disordered" evidence="1">
    <location>
        <begin position="190"/>
        <end position="354"/>
    </location>
</feature>
<keyword evidence="3" id="KW-1185">Reference proteome</keyword>
<dbReference type="KEGG" id="zmk:HG535_0B03570"/>
<evidence type="ECO:0000313" key="3">
    <source>
        <dbReference type="Proteomes" id="UP000509704"/>
    </source>
</evidence>
<dbReference type="AlphaFoldDB" id="A0A7H9AY23"/>
<proteinExistence type="predicted"/>
<accession>A0A7H9AY23</accession>
<protein>
    <recommendedName>
        <fullName evidence="4">DNA polymerase delta subunit 3</fullName>
    </recommendedName>
</protein>
<feature type="compositionally biased region" description="Polar residues" evidence="1">
    <location>
        <begin position="208"/>
        <end position="220"/>
    </location>
</feature>
<organism evidence="2 3">
    <name type="scientific">Zygotorulaspora mrakii</name>
    <name type="common">Zygosaccharomyces mrakii</name>
    <dbReference type="NCBI Taxonomy" id="42260"/>
    <lineage>
        <taxon>Eukaryota</taxon>
        <taxon>Fungi</taxon>
        <taxon>Dikarya</taxon>
        <taxon>Ascomycota</taxon>
        <taxon>Saccharomycotina</taxon>
        <taxon>Saccharomycetes</taxon>
        <taxon>Saccharomycetales</taxon>
        <taxon>Saccharomycetaceae</taxon>
        <taxon>Zygotorulaspora</taxon>
    </lineage>
</organism>
<dbReference type="Proteomes" id="UP000509704">
    <property type="component" value="Chromosome 2"/>
</dbReference>
<gene>
    <name evidence="2" type="ORF">HG535_0B03570</name>
</gene>
<dbReference type="EMBL" id="CP058605">
    <property type="protein sequence ID" value="QLG71318.1"/>
    <property type="molecule type" value="Genomic_DNA"/>
</dbReference>
<name>A0A7H9AY23_ZYGMR</name>
<feature type="compositionally biased region" description="Basic and acidic residues" evidence="1">
    <location>
        <begin position="250"/>
        <end position="263"/>
    </location>
</feature>
<evidence type="ECO:0008006" key="4">
    <source>
        <dbReference type="Google" id="ProtNLM"/>
    </source>
</evidence>
<evidence type="ECO:0000256" key="1">
    <source>
        <dbReference type="SAM" id="MobiDB-lite"/>
    </source>
</evidence>
<feature type="region of interest" description="Disordered" evidence="1">
    <location>
        <begin position="130"/>
        <end position="156"/>
    </location>
</feature>
<sequence>MDALEEETFQYINEKLFTEERPVLFTDLIFLFKIGPSRSKKIMYSYYKQNTVTNFNCIIVTCQKNGIIKVVSDVNNPGDENSITDCFIYAFNPMEKFIPVNRLVDQRDCLSIKNPHKLHVAKHRSKTLEEKATPKVTVPLSRSKTVPDEGDTRAKVGDIDTKGTKVKKAINAAKGNGLRSTAILAKMRAERENKEAQRQEELKKRRAQQQQQHNPKQLSQMEDLRSLFDEDDSLMEETPVVPTPEASTPKNEDSAPIDKKELEDLLETTAEDTTIASQTSPQKQQEELSDAPSSSYVDDDGYIVTKRAVTSTPPQHAKKRPARTAPATVTSGKTPPPTKKTQRTLENFFKRSKK</sequence>
<dbReference type="GeneID" id="59234979"/>
<reference evidence="2 3" key="1">
    <citation type="submission" date="2020-07" db="EMBL/GenBank/DDBJ databases">
        <title>The yeast mating-type switching endonuclease HO is a domesticated member of an unorthodox homing genetic element family.</title>
        <authorList>
            <person name="Coughlan A.Y."/>
            <person name="Lombardi L."/>
            <person name="Braun-Galleani S."/>
            <person name="Martos A.R."/>
            <person name="Galeote V."/>
            <person name="Bigey F."/>
            <person name="Dequin S."/>
            <person name="Byrne K.P."/>
            <person name="Wolfe K.H."/>
        </authorList>
    </citation>
    <scope>NUCLEOTIDE SEQUENCE [LARGE SCALE GENOMIC DNA]</scope>
    <source>
        <strain evidence="2 3">NRRL Y-6702</strain>
    </source>
</reference>